<gene>
    <name evidence="1" type="ORF">NCTC11179_01367</name>
</gene>
<dbReference type="PROSITE" id="PS51257">
    <property type="entry name" value="PROKAR_LIPOPROTEIN"/>
    <property type="match status" value="1"/>
</dbReference>
<protein>
    <submittedName>
        <fullName evidence="1">Uncharacterized protein</fullName>
    </submittedName>
</protein>
<accession>A0A378RQ92</accession>
<dbReference type="EMBL" id="UGQL01000001">
    <property type="protein sequence ID" value="STZ27830.1"/>
    <property type="molecule type" value="Genomic_DNA"/>
</dbReference>
<name>A0A378RQ92_MYROD</name>
<proteinExistence type="predicted"/>
<evidence type="ECO:0000313" key="2">
    <source>
        <dbReference type="Proteomes" id="UP000255024"/>
    </source>
</evidence>
<sequence>MNEKTSFGLITTIEVPFAIQAMGSCWAKKGLLVANYVSTDAEDPSAFELVYTLIDEEGNKREIVESEGVLPTLFLNPLAANYVAVVGDKDESESRQILPIFKRNTVEQFCFDKDLAGRFVGCTKASTIFYEVDIWKESKQDVMTCLTFNEHAIIGCKQVTVPMPKGNKVCVQNNEIHLITEVESGWLHRQINESGQEIRSRVLDFDFPFVHEALSLSFDHKSYLLCEENGEIGLVEIDEEGNCLYAELYNLGDEFFGTWHPQHLNAETSAIQFTTEHGNGWLVVRNDSLVELVYNKNKSGYKNLLSQEVLNLETNDLAVSSISPISDTKIGIVFHPRKSRKEKYQKIYVLQHGV</sequence>
<dbReference type="RefSeq" id="WP_115090695.1">
    <property type="nucleotide sequence ID" value="NZ_CP068107.1"/>
</dbReference>
<reference evidence="1 2" key="1">
    <citation type="submission" date="2018-06" db="EMBL/GenBank/DDBJ databases">
        <authorList>
            <consortium name="Pathogen Informatics"/>
            <person name="Doyle S."/>
        </authorList>
    </citation>
    <scope>NUCLEOTIDE SEQUENCE [LARGE SCALE GENOMIC DNA]</scope>
    <source>
        <strain evidence="1 2">NCTC11179</strain>
    </source>
</reference>
<dbReference type="Proteomes" id="UP000255024">
    <property type="component" value="Unassembled WGS sequence"/>
</dbReference>
<evidence type="ECO:0000313" key="1">
    <source>
        <dbReference type="EMBL" id="STZ27830.1"/>
    </source>
</evidence>
<dbReference type="AlphaFoldDB" id="A0A378RQ92"/>
<organism evidence="1 2">
    <name type="scientific">Myroides odoratus</name>
    <name type="common">Flavobacterium odoratum</name>
    <dbReference type="NCBI Taxonomy" id="256"/>
    <lineage>
        <taxon>Bacteria</taxon>
        <taxon>Pseudomonadati</taxon>
        <taxon>Bacteroidota</taxon>
        <taxon>Flavobacteriia</taxon>
        <taxon>Flavobacteriales</taxon>
        <taxon>Flavobacteriaceae</taxon>
        <taxon>Myroides</taxon>
    </lineage>
</organism>
<keyword evidence="2" id="KW-1185">Reference proteome</keyword>